<dbReference type="PANTHER" id="PTHR32060">
    <property type="entry name" value="TAIL-SPECIFIC PROTEASE"/>
    <property type="match status" value="1"/>
</dbReference>
<name>A0A5C0VKB5_9SPHI</name>
<proteinExistence type="predicted"/>
<evidence type="ECO:0000313" key="2">
    <source>
        <dbReference type="EMBL" id="QEK52567.1"/>
    </source>
</evidence>
<dbReference type="AlphaFoldDB" id="A0A5C0VKB5"/>
<gene>
    <name evidence="2" type="ORF">FYC62_13560</name>
</gene>
<feature type="domain" description="CRAL-TRIO" evidence="1">
    <location>
        <begin position="229"/>
        <end position="425"/>
    </location>
</feature>
<dbReference type="PROSITE" id="PS50191">
    <property type="entry name" value="CRAL_TRIO"/>
    <property type="match status" value="1"/>
</dbReference>
<reference evidence="2 3" key="1">
    <citation type="submission" date="2019-08" db="EMBL/GenBank/DDBJ databases">
        <title>Pedobacter sp. nov., isolated from Han river, South Korea.</title>
        <authorList>
            <person name="Lee D.-H."/>
            <person name="Kim Y.-S."/>
            <person name="Hwang E.-M."/>
            <person name="Le Tran T.C."/>
            <person name="Cha C.-J."/>
        </authorList>
    </citation>
    <scope>NUCLEOTIDE SEQUENCE [LARGE SCALE GENOMIC DNA]</scope>
    <source>
        <strain evidence="2 3">CJ43</strain>
    </source>
</reference>
<accession>A0A5C0VKB5</accession>
<sequence>MMKILKLFMLSAIVLMVSCISKKEYNQALSIKHPVEALKKDYQILKTSLIEAHPGIYWYIDAAVLNHKFDSVENLLHKPLTSLEFYRYVAPLITEIKCGHTRLVYPNKKYTVAEKHILKAKGVHPFNQFKIALDDDKVWIKSVRDSSNHRLKPKMQILSIDGYPIDSIVKKANQLFSSDGFNKTLYPYIVENNFGYYYQLNFIKSDSIQLKIKEDTLVKNITLGFNKIKSSSKKVNKKLAYLGKDADGKPILNLKIDSLNKIATLKVGSFSFEQANFSKFYRQSFKKLKEQEINSLILDLRGNTGGKLSACNKLFKYLYDKAAIFNQRVEVKERYISTRKYFQNSWFYNFPFPHLTIKKDTAGFYTALRTHKALNPKKNVYKNDLYVLINGLSYSATSLLAANLQGVKRGIFIGEETGGAYNQCTAGTIPYVNLPNTKLKLRLPLKVIKPNTSQNIVGRGVFPQYEVINTFVDELNGKDYQLEKALQLIKTR</sequence>
<dbReference type="GO" id="GO:0008236">
    <property type="term" value="F:serine-type peptidase activity"/>
    <property type="evidence" value="ECO:0007669"/>
    <property type="project" value="InterPro"/>
</dbReference>
<dbReference type="Proteomes" id="UP000323653">
    <property type="component" value="Chromosome"/>
</dbReference>
<evidence type="ECO:0000259" key="1">
    <source>
        <dbReference type="PROSITE" id="PS50191"/>
    </source>
</evidence>
<dbReference type="RefSeq" id="WP_149075324.1">
    <property type="nucleotide sequence ID" value="NZ_CP043329.1"/>
</dbReference>
<dbReference type="InterPro" id="IPR001251">
    <property type="entry name" value="CRAL-TRIO_dom"/>
</dbReference>
<dbReference type="InterPro" id="IPR005151">
    <property type="entry name" value="Tail-specific_protease"/>
</dbReference>
<dbReference type="Pfam" id="PF03572">
    <property type="entry name" value="Peptidase_S41"/>
    <property type="match status" value="1"/>
</dbReference>
<protein>
    <recommendedName>
        <fullName evidence="1">CRAL-TRIO domain-containing protein</fullName>
    </recommendedName>
</protein>
<dbReference type="KEGG" id="pej:FYC62_13560"/>
<dbReference type="PANTHER" id="PTHR32060:SF22">
    <property type="entry name" value="CARBOXYL-TERMINAL-PROCESSING PEPTIDASE 3, CHLOROPLASTIC"/>
    <property type="match status" value="1"/>
</dbReference>
<dbReference type="EMBL" id="CP043329">
    <property type="protein sequence ID" value="QEK52567.1"/>
    <property type="molecule type" value="Genomic_DNA"/>
</dbReference>
<organism evidence="2 3">
    <name type="scientific">Pedobacter aquae</name>
    <dbReference type="NCBI Taxonomy" id="2605747"/>
    <lineage>
        <taxon>Bacteria</taxon>
        <taxon>Pseudomonadati</taxon>
        <taxon>Bacteroidota</taxon>
        <taxon>Sphingobacteriia</taxon>
        <taxon>Sphingobacteriales</taxon>
        <taxon>Sphingobacteriaceae</taxon>
        <taxon>Pedobacter</taxon>
    </lineage>
</organism>
<dbReference type="InterPro" id="IPR029045">
    <property type="entry name" value="ClpP/crotonase-like_dom_sf"/>
</dbReference>
<dbReference type="Gene3D" id="3.90.226.10">
    <property type="entry name" value="2-enoyl-CoA Hydratase, Chain A, domain 1"/>
    <property type="match status" value="1"/>
</dbReference>
<dbReference type="GO" id="GO:0004175">
    <property type="term" value="F:endopeptidase activity"/>
    <property type="evidence" value="ECO:0007669"/>
    <property type="project" value="TreeGrafter"/>
</dbReference>
<keyword evidence="3" id="KW-1185">Reference proteome</keyword>
<dbReference type="SUPFAM" id="SSF52096">
    <property type="entry name" value="ClpP/crotonase"/>
    <property type="match status" value="1"/>
</dbReference>
<dbReference type="PROSITE" id="PS51257">
    <property type="entry name" value="PROKAR_LIPOPROTEIN"/>
    <property type="match status" value="1"/>
</dbReference>
<dbReference type="SMART" id="SM00245">
    <property type="entry name" value="TSPc"/>
    <property type="match status" value="1"/>
</dbReference>
<evidence type="ECO:0000313" key="3">
    <source>
        <dbReference type="Proteomes" id="UP000323653"/>
    </source>
</evidence>
<dbReference type="GO" id="GO:0006508">
    <property type="term" value="P:proteolysis"/>
    <property type="evidence" value="ECO:0007669"/>
    <property type="project" value="InterPro"/>
</dbReference>